<name>A0ABV7KE89_9HYPH</name>
<dbReference type="InterPro" id="IPR051459">
    <property type="entry name" value="Cytochrome_c-type_DH"/>
</dbReference>
<dbReference type="Gene3D" id="1.10.760.10">
    <property type="entry name" value="Cytochrome c-like domain"/>
    <property type="match status" value="1"/>
</dbReference>
<evidence type="ECO:0000256" key="3">
    <source>
        <dbReference type="ARBA" id="ARBA00023004"/>
    </source>
</evidence>
<evidence type="ECO:0000313" key="8">
    <source>
        <dbReference type="Proteomes" id="UP001595583"/>
    </source>
</evidence>
<dbReference type="EMBL" id="JBHRTK010000012">
    <property type="protein sequence ID" value="MFC3206631.1"/>
    <property type="molecule type" value="Genomic_DNA"/>
</dbReference>
<evidence type="ECO:0000256" key="5">
    <source>
        <dbReference type="SAM" id="SignalP"/>
    </source>
</evidence>
<evidence type="ECO:0000259" key="6">
    <source>
        <dbReference type="PROSITE" id="PS51007"/>
    </source>
</evidence>
<keyword evidence="1 4" id="KW-0349">Heme</keyword>
<reference evidence="8" key="1">
    <citation type="journal article" date="2019" name="Int. J. Syst. Evol. Microbiol.">
        <title>The Global Catalogue of Microorganisms (GCM) 10K type strain sequencing project: providing services to taxonomists for standard genome sequencing and annotation.</title>
        <authorList>
            <consortium name="The Broad Institute Genomics Platform"/>
            <consortium name="The Broad Institute Genome Sequencing Center for Infectious Disease"/>
            <person name="Wu L."/>
            <person name="Ma J."/>
        </authorList>
    </citation>
    <scope>NUCLEOTIDE SEQUENCE [LARGE SCALE GENOMIC DNA]</scope>
    <source>
        <strain evidence="8">KCTC 52165</strain>
    </source>
</reference>
<dbReference type="RefSeq" id="WP_378220442.1">
    <property type="nucleotide sequence ID" value="NZ_JBHRTK010000012.1"/>
</dbReference>
<dbReference type="SUPFAM" id="SSF46626">
    <property type="entry name" value="Cytochrome c"/>
    <property type="match status" value="1"/>
</dbReference>
<dbReference type="InterPro" id="IPR009056">
    <property type="entry name" value="Cyt_c-like_dom"/>
</dbReference>
<evidence type="ECO:0000313" key="7">
    <source>
        <dbReference type="EMBL" id="MFC3206631.1"/>
    </source>
</evidence>
<gene>
    <name evidence="7" type="ORF">ACFOHJ_10450</name>
</gene>
<dbReference type="PROSITE" id="PS51007">
    <property type="entry name" value="CYTC"/>
    <property type="match status" value="1"/>
</dbReference>
<dbReference type="Proteomes" id="UP001595583">
    <property type="component" value="Unassembled WGS sequence"/>
</dbReference>
<keyword evidence="2 4" id="KW-0479">Metal-binding</keyword>
<dbReference type="PANTHER" id="PTHR35008:SF9">
    <property type="entry name" value="CYTOCHROME C DOMAIN-CONTAINING PROTEIN"/>
    <property type="match status" value="1"/>
</dbReference>
<dbReference type="Pfam" id="PF13442">
    <property type="entry name" value="Cytochrome_CBB3"/>
    <property type="match status" value="1"/>
</dbReference>
<feature type="chain" id="PRO_5046516336" evidence="5">
    <location>
        <begin position="29"/>
        <end position="137"/>
    </location>
</feature>
<proteinExistence type="predicted"/>
<dbReference type="PANTHER" id="PTHR35008">
    <property type="entry name" value="BLL4482 PROTEIN-RELATED"/>
    <property type="match status" value="1"/>
</dbReference>
<evidence type="ECO:0000256" key="2">
    <source>
        <dbReference type="ARBA" id="ARBA00022723"/>
    </source>
</evidence>
<feature type="domain" description="Cytochrome c" evidence="6">
    <location>
        <begin position="41"/>
        <end position="120"/>
    </location>
</feature>
<keyword evidence="5" id="KW-0732">Signal</keyword>
<evidence type="ECO:0000256" key="1">
    <source>
        <dbReference type="ARBA" id="ARBA00022617"/>
    </source>
</evidence>
<feature type="signal peptide" evidence="5">
    <location>
        <begin position="1"/>
        <end position="28"/>
    </location>
</feature>
<protein>
    <submittedName>
        <fullName evidence="7">C-type cytochrome</fullName>
    </submittedName>
</protein>
<evidence type="ECO:0000256" key="4">
    <source>
        <dbReference type="PROSITE-ProRule" id="PRU00433"/>
    </source>
</evidence>
<keyword evidence="8" id="KW-1185">Reference proteome</keyword>
<organism evidence="7 8">
    <name type="scientific">Aquamicrobium soli</name>
    <dbReference type="NCBI Taxonomy" id="1811518"/>
    <lineage>
        <taxon>Bacteria</taxon>
        <taxon>Pseudomonadati</taxon>
        <taxon>Pseudomonadota</taxon>
        <taxon>Alphaproteobacteria</taxon>
        <taxon>Hyphomicrobiales</taxon>
        <taxon>Phyllobacteriaceae</taxon>
        <taxon>Aquamicrobium</taxon>
    </lineage>
</organism>
<sequence length="137" mass="14337">MTSPAKRPLGLLAATLALATLATSGAFADSAGATFSQGEKFTEESGEALYANVCQACHMDQGQGAVGAGHYPALAKNENLEAAGYPIYILLHGQKGMPPVGQMMSDEQVAAVVNYVRTHFGNNYTDKVTAKDVAETR</sequence>
<accession>A0ABV7KE89</accession>
<dbReference type="InterPro" id="IPR036909">
    <property type="entry name" value="Cyt_c-like_dom_sf"/>
</dbReference>
<keyword evidence="3 4" id="KW-0408">Iron</keyword>
<comment type="caution">
    <text evidence="7">The sequence shown here is derived from an EMBL/GenBank/DDBJ whole genome shotgun (WGS) entry which is preliminary data.</text>
</comment>